<dbReference type="InterPro" id="IPR003697">
    <property type="entry name" value="Maf-like"/>
</dbReference>
<comment type="subcellular location">
    <subcellularLocation>
        <location evidence="4">Cytoplasm</location>
    </subcellularLocation>
</comment>
<reference evidence="5 6" key="1">
    <citation type="submission" date="2020-08" db="EMBL/GenBank/DDBJ databases">
        <title>Genomic Encyclopedia of Type Strains, Phase IV (KMG-IV): sequencing the most valuable type-strain genomes for metagenomic binning, comparative biology and taxonomic classification.</title>
        <authorList>
            <person name="Goeker M."/>
        </authorList>
    </citation>
    <scope>NUCLEOTIDE SEQUENCE [LARGE SCALE GENOMIC DNA]</scope>
    <source>
        <strain evidence="5 6">DSM 102983</strain>
    </source>
</reference>
<comment type="caution">
    <text evidence="4">Lacks conserved residue(s) required for the propagation of feature annotation.</text>
</comment>
<feature type="site" description="Important for substrate specificity" evidence="4">
    <location>
        <position position="18"/>
    </location>
</feature>
<comment type="cofactor">
    <cofactor evidence="1 4">
        <name>a divalent metal cation</name>
        <dbReference type="ChEBI" id="CHEBI:60240"/>
    </cofactor>
</comment>
<keyword evidence="4" id="KW-0963">Cytoplasm</keyword>
<name>A0ABR6KUH4_9BACT</name>
<protein>
    <recommendedName>
        <fullName evidence="4">dTTP/UTP pyrophosphatase</fullName>
        <shortName evidence="4">dTTPase/UTPase</shortName>
        <ecNumber evidence="4">3.6.1.9</ecNumber>
    </recommendedName>
    <alternativeName>
        <fullName evidence="4">Nucleoside triphosphate pyrophosphatase</fullName>
    </alternativeName>
    <alternativeName>
        <fullName evidence="4">Nucleotide pyrophosphatase</fullName>
        <shortName evidence="4">Nucleotide PPase</shortName>
    </alternativeName>
</protein>
<comment type="function">
    <text evidence="4">Nucleoside triphosphate pyrophosphatase that hydrolyzes dTTP and UTP. May have a dual role in cell division arrest and in preventing the incorporation of modified nucleotides into cellular nucleic acids.</text>
</comment>
<sequence>MLTNLRKYRIVLGSNSPRRKELLSGLDLEFEVEVIPGIDESYPETLTAEEIPLHIARRKAEAYLEKMTDDELLITADTIVATYDRILGKPANREEAIEMLNYLSDHVHEVVTGVCLTTKEKSISFSVASAVSFAKLEEDDIIYYVDKYRPFDKAGSYGIQEWIGYIGVEAINGSFYNVMGLPVQRLYQELKKF</sequence>
<comment type="caution">
    <text evidence="5">The sequence shown here is derived from an EMBL/GenBank/DDBJ whole genome shotgun (WGS) entry which is preliminary data.</text>
</comment>
<dbReference type="Pfam" id="PF02545">
    <property type="entry name" value="Maf"/>
    <property type="match status" value="1"/>
</dbReference>
<evidence type="ECO:0000256" key="1">
    <source>
        <dbReference type="ARBA" id="ARBA00001968"/>
    </source>
</evidence>
<organism evidence="5 6">
    <name type="scientific">Parabacteroides faecis</name>
    <dbReference type="NCBI Taxonomy" id="1217282"/>
    <lineage>
        <taxon>Bacteria</taxon>
        <taxon>Pseudomonadati</taxon>
        <taxon>Bacteroidota</taxon>
        <taxon>Bacteroidia</taxon>
        <taxon>Bacteroidales</taxon>
        <taxon>Tannerellaceae</taxon>
        <taxon>Parabacteroides</taxon>
    </lineage>
</organism>
<feature type="site" description="Important for substrate specificity" evidence="4">
    <location>
        <position position="78"/>
    </location>
</feature>
<dbReference type="Proteomes" id="UP000533637">
    <property type="component" value="Unassembled WGS sequence"/>
</dbReference>
<evidence type="ECO:0000256" key="2">
    <source>
        <dbReference type="ARBA" id="ARBA00022801"/>
    </source>
</evidence>
<dbReference type="CDD" id="cd00555">
    <property type="entry name" value="Maf"/>
    <property type="match status" value="1"/>
</dbReference>
<dbReference type="Gene3D" id="3.90.950.10">
    <property type="match status" value="1"/>
</dbReference>
<dbReference type="SUPFAM" id="SSF52972">
    <property type="entry name" value="ITPase-like"/>
    <property type="match status" value="1"/>
</dbReference>
<dbReference type="PANTHER" id="PTHR43213">
    <property type="entry name" value="BIFUNCTIONAL DTTP/UTP PYROPHOSPHATASE/METHYLTRANSFERASE PROTEIN-RELATED"/>
    <property type="match status" value="1"/>
</dbReference>
<dbReference type="PANTHER" id="PTHR43213:SF5">
    <property type="entry name" value="BIFUNCTIONAL DTTP_UTP PYROPHOSPHATASE_METHYLTRANSFERASE PROTEIN-RELATED"/>
    <property type="match status" value="1"/>
</dbReference>
<keyword evidence="6" id="KW-1185">Reference proteome</keyword>
<dbReference type="EMBL" id="JACHOC010000013">
    <property type="protein sequence ID" value="MBB4625058.1"/>
    <property type="molecule type" value="Genomic_DNA"/>
</dbReference>
<dbReference type="InterPro" id="IPR029001">
    <property type="entry name" value="ITPase-like_fam"/>
</dbReference>
<feature type="active site" description="Proton acceptor" evidence="4">
    <location>
        <position position="77"/>
    </location>
</feature>
<evidence type="ECO:0000313" key="5">
    <source>
        <dbReference type="EMBL" id="MBB4625058.1"/>
    </source>
</evidence>
<evidence type="ECO:0000256" key="3">
    <source>
        <dbReference type="ARBA" id="ARBA00023080"/>
    </source>
</evidence>
<accession>A0ABR6KUH4</accession>
<dbReference type="RefSeq" id="WP_122375312.1">
    <property type="nucleotide sequence ID" value="NZ_BMPB01000017.1"/>
</dbReference>
<dbReference type="HAMAP" id="MF_00528">
    <property type="entry name" value="Maf"/>
    <property type="match status" value="1"/>
</dbReference>
<dbReference type="EC" id="3.6.1.9" evidence="4"/>
<comment type="catalytic activity">
    <reaction evidence="4">
        <text>UTP + H2O = UMP + diphosphate + H(+)</text>
        <dbReference type="Rhea" id="RHEA:29395"/>
        <dbReference type="ChEBI" id="CHEBI:15377"/>
        <dbReference type="ChEBI" id="CHEBI:15378"/>
        <dbReference type="ChEBI" id="CHEBI:33019"/>
        <dbReference type="ChEBI" id="CHEBI:46398"/>
        <dbReference type="ChEBI" id="CHEBI:57865"/>
        <dbReference type="EC" id="3.6.1.9"/>
    </reaction>
</comment>
<proteinExistence type="inferred from homology"/>
<comment type="similarity">
    <text evidence="4">Belongs to the Maf family. YhdE subfamily.</text>
</comment>
<evidence type="ECO:0000313" key="6">
    <source>
        <dbReference type="Proteomes" id="UP000533637"/>
    </source>
</evidence>
<keyword evidence="2 4" id="KW-0378">Hydrolase</keyword>
<gene>
    <name evidence="5" type="ORF">GGQ57_005004</name>
</gene>
<evidence type="ECO:0000256" key="4">
    <source>
        <dbReference type="HAMAP-Rule" id="MF_00528"/>
    </source>
</evidence>
<feature type="site" description="Important for substrate specificity" evidence="4">
    <location>
        <position position="160"/>
    </location>
</feature>
<dbReference type="PIRSF" id="PIRSF006305">
    <property type="entry name" value="Maf"/>
    <property type="match status" value="1"/>
</dbReference>
<dbReference type="NCBIfam" id="TIGR00172">
    <property type="entry name" value="maf"/>
    <property type="match status" value="1"/>
</dbReference>
<keyword evidence="3 4" id="KW-0546">Nucleotide metabolism</keyword>
<comment type="catalytic activity">
    <reaction evidence="4">
        <text>dTTP + H2O = dTMP + diphosphate + H(+)</text>
        <dbReference type="Rhea" id="RHEA:28534"/>
        <dbReference type="ChEBI" id="CHEBI:15377"/>
        <dbReference type="ChEBI" id="CHEBI:15378"/>
        <dbReference type="ChEBI" id="CHEBI:33019"/>
        <dbReference type="ChEBI" id="CHEBI:37568"/>
        <dbReference type="ChEBI" id="CHEBI:63528"/>
        <dbReference type="EC" id="3.6.1.9"/>
    </reaction>
</comment>